<accession>D3AAK9</accession>
<reference evidence="2 3" key="1">
    <citation type="submission" date="2010-01" db="EMBL/GenBank/DDBJ databases">
        <authorList>
            <person name="Weinstock G."/>
            <person name="Sodergren E."/>
            <person name="Clifton S."/>
            <person name="Fulton L."/>
            <person name="Fulton B."/>
            <person name="Courtney L."/>
            <person name="Fronick C."/>
            <person name="Harrison M."/>
            <person name="Strong C."/>
            <person name="Farmer C."/>
            <person name="Delahaunty K."/>
            <person name="Markovic C."/>
            <person name="Hall O."/>
            <person name="Minx P."/>
            <person name="Tomlinson C."/>
            <person name="Mitreva M."/>
            <person name="Nelson J."/>
            <person name="Hou S."/>
            <person name="Wollam A."/>
            <person name="Pepin K.H."/>
            <person name="Johnson M."/>
            <person name="Bhonagiri V."/>
            <person name="Nash W.E."/>
            <person name="Warren W."/>
            <person name="Chinwalla A."/>
            <person name="Mardis E.R."/>
            <person name="Wilson R.K."/>
        </authorList>
    </citation>
    <scope>NUCLEOTIDE SEQUENCE [LARGE SCALE GENOMIC DNA]</scope>
    <source>
        <strain evidence="2 3">DSM 13479</strain>
    </source>
</reference>
<sequence>MSFARPQKSGLTIEVTPLSYAYCSYFIFHLCIFLITSFIILFVTVLYGFILGFLLL</sequence>
<proteinExistence type="predicted"/>
<organism evidence="2 3">
    <name type="scientific">Hungatella hathewayi DSM 13479</name>
    <dbReference type="NCBI Taxonomy" id="566550"/>
    <lineage>
        <taxon>Bacteria</taxon>
        <taxon>Bacillati</taxon>
        <taxon>Bacillota</taxon>
        <taxon>Clostridia</taxon>
        <taxon>Lachnospirales</taxon>
        <taxon>Lachnospiraceae</taxon>
        <taxon>Hungatella</taxon>
    </lineage>
</organism>
<dbReference type="RefSeq" id="WP_006771185.1">
    <property type="nucleotide sequence ID" value="NZ_GG667611.1"/>
</dbReference>
<dbReference type="GeneID" id="93147212"/>
<name>D3AAK9_9FIRM</name>
<evidence type="ECO:0000313" key="3">
    <source>
        <dbReference type="Proteomes" id="UP000004968"/>
    </source>
</evidence>
<keyword evidence="1" id="KW-0472">Membrane</keyword>
<gene>
    <name evidence="2" type="ORF">CLOSTHATH_00630</name>
</gene>
<feature type="transmembrane region" description="Helical" evidence="1">
    <location>
        <begin position="26"/>
        <end position="55"/>
    </location>
</feature>
<evidence type="ECO:0000256" key="1">
    <source>
        <dbReference type="SAM" id="Phobius"/>
    </source>
</evidence>
<dbReference type="HOGENOM" id="CLU_3008146_0_0_9"/>
<keyword evidence="1" id="KW-0812">Transmembrane</keyword>
<keyword evidence="1" id="KW-1133">Transmembrane helix</keyword>
<dbReference type="AlphaFoldDB" id="D3AAK9"/>
<dbReference type="Proteomes" id="UP000004968">
    <property type="component" value="Unassembled WGS sequence"/>
</dbReference>
<dbReference type="EMBL" id="ACIO01000035">
    <property type="protein sequence ID" value="EFD01177.1"/>
    <property type="molecule type" value="Genomic_DNA"/>
</dbReference>
<protein>
    <submittedName>
        <fullName evidence="2">Uncharacterized protein</fullName>
    </submittedName>
</protein>
<comment type="caution">
    <text evidence="2">The sequence shown here is derived from an EMBL/GenBank/DDBJ whole genome shotgun (WGS) entry which is preliminary data.</text>
</comment>
<evidence type="ECO:0000313" key="2">
    <source>
        <dbReference type="EMBL" id="EFD01177.1"/>
    </source>
</evidence>